<accession>A0ABW0V8M5</accession>
<keyword evidence="2" id="KW-0808">Transferase</keyword>
<proteinExistence type="predicted"/>
<evidence type="ECO:0000313" key="2">
    <source>
        <dbReference type="EMBL" id="MFC5641913.1"/>
    </source>
</evidence>
<sequence>MSSPTPLADTADWYPTFRQRHLDTYRAAGVPMPAAELLVDQLLDPAHGWTAAAITDPDGQRIGQVVVGAVEREGRTIGRIVDLWTAPDTDPDGAHRHAAHAWARRWCEEHAAERVTVRLAEPHPSFTDYPVRSQVRFKAIGSAPGPVDGVTARPMTEAEYPEWVREEQDGYVADIVRSGSRTAEEARTQAAQEFRELLPQGLGTPATTVLVIEAEGSRVGVAWLNHGYLPGVSYLYSVAVDQKHRGRGYGRAAMAVSDAATLAAGDRALMFNVFGGNDVAMGLYTSAGYHVLEESRSVDLG</sequence>
<name>A0ABW0V8M5_9ACTN</name>
<reference evidence="3" key="1">
    <citation type="journal article" date="2019" name="Int. J. Syst. Evol. Microbiol.">
        <title>The Global Catalogue of Microorganisms (GCM) 10K type strain sequencing project: providing services to taxonomists for standard genome sequencing and annotation.</title>
        <authorList>
            <consortium name="The Broad Institute Genomics Platform"/>
            <consortium name="The Broad Institute Genome Sequencing Center for Infectious Disease"/>
            <person name="Wu L."/>
            <person name="Ma J."/>
        </authorList>
    </citation>
    <scope>NUCLEOTIDE SEQUENCE [LARGE SCALE GENOMIC DNA]</scope>
    <source>
        <strain evidence="3">CGMCC 4.1622</strain>
    </source>
</reference>
<dbReference type="EC" id="2.3.-.-" evidence="2"/>
<organism evidence="2 3">
    <name type="scientific">Kitasatospora cinereorecta</name>
    <dbReference type="NCBI Taxonomy" id="285560"/>
    <lineage>
        <taxon>Bacteria</taxon>
        <taxon>Bacillati</taxon>
        <taxon>Actinomycetota</taxon>
        <taxon>Actinomycetes</taxon>
        <taxon>Kitasatosporales</taxon>
        <taxon>Streptomycetaceae</taxon>
        <taxon>Kitasatospora</taxon>
    </lineage>
</organism>
<evidence type="ECO:0000313" key="3">
    <source>
        <dbReference type="Proteomes" id="UP001596066"/>
    </source>
</evidence>
<gene>
    <name evidence="2" type="ORF">ACFPZF_11185</name>
</gene>
<dbReference type="Gene3D" id="3.40.630.30">
    <property type="match status" value="1"/>
</dbReference>
<keyword evidence="3" id="KW-1185">Reference proteome</keyword>
<dbReference type="InterPro" id="IPR000182">
    <property type="entry name" value="GNAT_dom"/>
</dbReference>
<dbReference type="SUPFAM" id="SSF55729">
    <property type="entry name" value="Acyl-CoA N-acyltransferases (Nat)"/>
    <property type="match status" value="1"/>
</dbReference>
<feature type="domain" description="N-acetyltransferase" evidence="1">
    <location>
        <begin position="150"/>
        <end position="301"/>
    </location>
</feature>
<dbReference type="InterPro" id="IPR016181">
    <property type="entry name" value="Acyl_CoA_acyltransferase"/>
</dbReference>
<keyword evidence="2" id="KW-0012">Acyltransferase</keyword>
<comment type="caution">
    <text evidence="2">The sequence shown here is derived from an EMBL/GenBank/DDBJ whole genome shotgun (WGS) entry which is preliminary data.</text>
</comment>
<dbReference type="EMBL" id="JBHSOC010000016">
    <property type="protein sequence ID" value="MFC5641913.1"/>
    <property type="molecule type" value="Genomic_DNA"/>
</dbReference>
<dbReference type="PROSITE" id="PS51186">
    <property type="entry name" value="GNAT"/>
    <property type="match status" value="1"/>
</dbReference>
<protein>
    <submittedName>
        <fullName evidence="2">GNAT family N-acetyltransferase</fullName>
        <ecNumber evidence="2">2.3.-.-</ecNumber>
    </submittedName>
</protein>
<dbReference type="Pfam" id="PF00583">
    <property type="entry name" value="Acetyltransf_1"/>
    <property type="match status" value="1"/>
</dbReference>
<dbReference type="Proteomes" id="UP001596066">
    <property type="component" value="Unassembled WGS sequence"/>
</dbReference>
<dbReference type="RefSeq" id="WP_346144194.1">
    <property type="nucleotide sequence ID" value="NZ_BAAAUA010000015.1"/>
</dbReference>
<evidence type="ECO:0000259" key="1">
    <source>
        <dbReference type="PROSITE" id="PS51186"/>
    </source>
</evidence>
<dbReference type="CDD" id="cd04301">
    <property type="entry name" value="NAT_SF"/>
    <property type="match status" value="1"/>
</dbReference>
<dbReference type="GO" id="GO:0016746">
    <property type="term" value="F:acyltransferase activity"/>
    <property type="evidence" value="ECO:0007669"/>
    <property type="project" value="UniProtKB-KW"/>
</dbReference>